<dbReference type="Proteomes" id="UP000784294">
    <property type="component" value="Unassembled WGS sequence"/>
</dbReference>
<feature type="region of interest" description="Disordered" evidence="1">
    <location>
        <begin position="1"/>
        <end position="106"/>
    </location>
</feature>
<comment type="caution">
    <text evidence="2">The sequence shown here is derived from an EMBL/GenBank/DDBJ whole genome shotgun (WGS) entry which is preliminary data.</text>
</comment>
<evidence type="ECO:0000313" key="2">
    <source>
        <dbReference type="EMBL" id="VEL17556.1"/>
    </source>
</evidence>
<sequence length="155" mass="16843">MNSTEPEIQANPSSSGGKAQRDDEEAGDAAGNQIRPNPAPPSTSLSARPSIAQHPTNHNQTTNPSGPIASTNISHSPPPRRPSVLATTGGHSRRGTLTQLTQSRKSFSLSRGSLWTGIMGGGRMGQKNIQYENTYRMEAKVDERFSRKQVYKWMI</sequence>
<accession>A0A448WQE0</accession>
<protein>
    <submittedName>
        <fullName evidence="2">Uncharacterized protein</fullName>
    </submittedName>
</protein>
<gene>
    <name evidence="2" type="ORF">PXEA_LOCUS10996</name>
</gene>
<dbReference type="AlphaFoldDB" id="A0A448WQE0"/>
<dbReference type="EMBL" id="CAAALY010033126">
    <property type="protein sequence ID" value="VEL17556.1"/>
    <property type="molecule type" value="Genomic_DNA"/>
</dbReference>
<feature type="compositionally biased region" description="Polar residues" evidence="1">
    <location>
        <begin position="85"/>
        <end position="106"/>
    </location>
</feature>
<evidence type="ECO:0000256" key="1">
    <source>
        <dbReference type="SAM" id="MobiDB-lite"/>
    </source>
</evidence>
<reference evidence="2" key="1">
    <citation type="submission" date="2018-11" db="EMBL/GenBank/DDBJ databases">
        <authorList>
            <consortium name="Pathogen Informatics"/>
        </authorList>
    </citation>
    <scope>NUCLEOTIDE SEQUENCE</scope>
</reference>
<keyword evidence="3" id="KW-1185">Reference proteome</keyword>
<proteinExistence type="predicted"/>
<name>A0A448WQE0_9PLAT</name>
<feature type="compositionally biased region" description="Polar residues" evidence="1">
    <location>
        <begin position="42"/>
        <end position="75"/>
    </location>
</feature>
<organism evidence="2 3">
    <name type="scientific">Protopolystoma xenopodis</name>
    <dbReference type="NCBI Taxonomy" id="117903"/>
    <lineage>
        <taxon>Eukaryota</taxon>
        <taxon>Metazoa</taxon>
        <taxon>Spiralia</taxon>
        <taxon>Lophotrochozoa</taxon>
        <taxon>Platyhelminthes</taxon>
        <taxon>Monogenea</taxon>
        <taxon>Polyopisthocotylea</taxon>
        <taxon>Polystomatidea</taxon>
        <taxon>Polystomatidae</taxon>
        <taxon>Protopolystoma</taxon>
    </lineage>
</organism>
<feature type="compositionally biased region" description="Polar residues" evidence="1">
    <location>
        <begin position="1"/>
        <end position="17"/>
    </location>
</feature>
<evidence type="ECO:0000313" key="3">
    <source>
        <dbReference type="Proteomes" id="UP000784294"/>
    </source>
</evidence>